<evidence type="ECO:0000313" key="3">
    <source>
        <dbReference type="Proteomes" id="UP001172911"/>
    </source>
</evidence>
<dbReference type="NCBIfam" id="TIGR02532">
    <property type="entry name" value="IV_pilin_GFxxxE"/>
    <property type="match status" value="1"/>
</dbReference>
<keyword evidence="1" id="KW-0472">Membrane</keyword>
<evidence type="ECO:0000256" key="1">
    <source>
        <dbReference type="SAM" id="Phobius"/>
    </source>
</evidence>
<dbReference type="RefSeq" id="WP_304544794.1">
    <property type="nucleotide sequence ID" value="NZ_JARPTC010000023.1"/>
</dbReference>
<name>A0AAW7ZIC2_9FIRM</name>
<dbReference type="SUPFAM" id="SSF54523">
    <property type="entry name" value="Pili subunits"/>
    <property type="match status" value="1"/>
</dbReference>
<dbReference type="AlphaFoldDB" id="A0AAW7ZIC2"/>
<dbReference type="Pfam" id="PF07963">
    <property type="entry name" value="N_methyl"/>
    <property type="match status" value="1"/>
</dbReference>
<keyword evidence="1" id="KW-0812">Transmembrane</keyword>
<dbReference type="Proteomes" id="UP001172911">
    <property type="component" value="Unassembled WGS sequence"/>
</dbReference>
<dbReference type="EMBL" id="JARPTC010000023">
    <property type="protein sequence ID" value="MDO7788661.1"/>
    <property type="molecule type" value="Genomic_DNA"/>
</dbReference>
<organism evidence="2 3">
    <name type="scientific">Desulforamulus aquiferis</name>
    <dbReference type="NCBI Taxonomy" id="1397668"/>
    <lineage>
        <taxon>Bacteria</taxon>
        <taxon>Bacillati</taxon>
        <taxon>Bacillota</taxon>
        <taxon>Clostridia</taxon>
        <taxon>Eubacteriales</taxon>
        <taxon>Peptococcaceae</taxon>
        <taxon>Desulforamulus</taxon>
    </lineage>
</organism>
<keyword evidence="3" id="KW-1185">Reference proteome</keyword>
<keyword evidence="1" id="KW-1133">Transmembrane helix</keyword>
<protein>
    <submittedName>
        <fullName evidence="2">Prepilin-type N-terminal cleavage/methylation domain-containing protein</fullName>
    </submittedName>
</protein>
<dbReference type="InterPro" id="IPR045584">
    <property type="entry name" value="Pilin-like"/>
</dbReference>
<dbReference type="InterPro" id="IPR012902">
    <property type="entry name" value="N_methyl_site"/>
</dbReference>
<evidence type="ECO:0000313" key="2">
    <source>
        <dbReference type="EMBL" id="MDO7788661.1"/>
    </source>
</evidence>
<sequence>MKLPFASTKAGFTLIEIMVVTSLVCILLAINYSLVQNHTLLAKKGYYRGDVHENLRLAANRMSRDIRQALEYTIGVDQRSIQITRSERDGAGNEVIRYITYSHDPVDMEVERSTRLTGPVSSPLPLASHICSLKFEQEGNAVVITITGEKTYVKEGDKGNELYDWQPYGLVLQTKVTPKLYRELQ</sequence>
<feature type="transmembrane region" description="Helical" evidence="1">
    <location>
        <begin position="12"/>
        <end position="34"/>
    </location>
</feature>
<proteinExistence type="predicted"/>
<comment type="caution">
    <text evidence="2">The sequence shown here is derived from an EMBL/GenBank/DDBJ whole genome shotgun (WGS) entry which is preliminary data.</text>
</comment>
<reference evidence="2" key="2">
    <citation type="submission" date="2023-03" db="EMBL/GenBank/DDBJ databases">
        <authorList>
            <person name="Zhang Z."/>
        </authorList>
    </citation>
    <scope>NUCLEOTIDE SEQUENCE</scope>
    <source>
        <strain evidence="2">DSA</strain>
    </source>
</reference>
<reference evidence="2" key="1">
    <citation type="journal article" date="2023" name="J. Hazard. Mater.">
        <title>Anaerobic biodegradation of pyrene and benzo[a]pyrene by a new sulfate-reducing Desulforamulus aquiferis strain DSA.</title>
        <authorList>
            <person name="Zhang Z."/>
            <person name="Sun J."/>
            <person name="Gong X."/>
            <person name="Wang C."/>
            <person name="Wang H."/>
        </authorList>
    </citation>
    <scope>NUCLEOTIDE SEQUENCE</scope>
    <source>
        <strain evidence="2">DSA</strain>
    </source>
</reference>
<gene>
    <name evidence="2" type="ORF">P6N53_15640</name>
</gene>
<accession>A0AAW7ZIC2</accession>